<evidence type="ECO:0000313" key="2">
    <source>
        <dbReference type="EMBL" id="GES08226.1"/>
    </source>
</evidence>
<dbReference type="Pfam" id="PF04149">
    <property type="entry name" value="DUF397"/>
    <property type="match status" value="1"/>
</dbReference>
<sequence>MLDSDLSKADWRKSRHSANGNCVEVAQLGLTHVGIRDSNDRSGATLVVTVEDWRALSAGIKDGEFDF</sequence>
<feature type="domain" description="DUF397" evidence="1">
    <location>
        <begin position="9"/>
        <end position="61"/>
    </location>
</feature>
<reference evidence="2 3" key="1">
    <citation type="submission" date="2019-10" db="EMBL/GenBank/DDBJ databases">
        <title>Whole genome shotgun sequence of Acrocarpospora macrocephala NBRC 16266.</title>
        <authorList>
            <person name="Ichikawa N."/>
            <person name="Kimura A."/>
            <person name="Kitahashi Y."/>
            <person name="Komaki H."/>
            <person name="Oguchi A."/>
        </authorList>
    </citation>
    <scope>NUCLEOTIDE SEQUENCE [LARGE SCALE GENOMIC DNA]</scope>
    <source>
        <strain evidence="2 3">NBRC 16266</strain>
    </source>
</reference>
<dbReference type="AlphaFoldDB" id="A0A5M3WHN0"/>
<proteinExistence type="predicted"/>
<dbReference type="OrthoDB" id="3480376at2"/>
<keyword evidence="3" id="KW-1185">Reference proteome</keyword>
<accession>A0A5M3WHN0</accession>
<dbReference type="Proteomes" id="UP000331127">
    <property type="component" value="Unassembled WGS sequence"/>
</dbReference>
<protein>
    <submittedName>
        <fullName evidence="2">Transcriptional regulator</fullName>
    </submittedName>
</protein>
<evidence type="ECO:0000259" key="1">
    <source>
        <dbReference type="Pfam" id="PF04149"/>
    </source>
</evidence>
<organism evidence="2 3">
    <name type="scientific">Acrocarpospora macrocephala</name>
    <dbReference type="NCBI Taxonomy" id="150177"/>
    <lineage>
        <taxon>Bacteria</taxon>
        <taxon>Bacillati</taxon>
        <taxon>Actinomycetota</taxon>
        <taxon>Actinomycetes</taxon>
        <taxon>Streptosporangiales</taxon>
        <taxon>Streptosporangiaceae</taxon>
        <taxon>Acrocarpospora</taxon>
    </lineage>
</organism>
<evidence type="ECO:0000313" key="3">
    <source>
        <dbReference type="Proteomes" id="UP000331127"/>
    </source>
</evidence>
<dbReference type="InterPro" id="IPR007278">
    <property type="entry name" value="DUF397"/>
</dbReference>
<dbReference type="EMBL" id="BLAE01000009">
    <property type="protein sequence ID" value="GES08226.1"/>
    <property type="molecule type" value="Genomic_DNA"/>
</dbReference>
<name>A0A5M3WHN0_9ACTN</name>
<gene>
    <name evidence="2" type="ORF">Amac_018210</name>
</gene>
<comment type="caution">
    <text evidence="2">The sequence shown here is derived from an EMBL/GenBank/DDBJ whole genome shotgun (WGS) entry which is preliminary data.</text>
</comment>